<dbReference type="Pfam" id="PF14054">
    <property type="entry name" value="DUF4249"/>
    <property type="match status" value="1"/>
</dbReference>
<organism evidence="2 3">
    <name type="scientific">Hymenobacter armeniacus</name>
    <dbReference type="NCBI Taxonomy" id="2771358"/>
    <lineage>
        <taxon>Bacteria</taxon>
        <taxon>Pseudomonadati</taxon>
        <taxon>Bacteroidota</taxon>
        <taxon>Cytophagia</taxon>
        <taxon>Cytophagales</taxon>
        <taxon>Hymenobacteraceae</taxon>
        <taxon>Hymenobacter</taxon>
    </lineage>
</organism>
<dbReference type="Proteomes" id="UP000606003">
    <property type="component" value="Unassembled WGS sequence"/>
</dbReference>
<feature type="signal peptide" evidence="1">
    <location>
        <begin position="1"/>
        <end position="18"/>
    </location>
</feature>
<keyword evidence="1" id="KW-0732">Signal</keyword>
<sequence length="284" mass="31091">MKFISNLTVLALPLLALAGCGKLQNDIDVPLPTYASELVVECYLEPGKVPSLAVTTSVPYLSSVIPQVPTDVTVTLTMPNGTLVPLAFSPNYKALTDTTGEKFHSHIGRDPLVARPGDVFKLDVRDTKGRHATSTTTYLAPIAIDSVEYKFNDKSGSERKAYFLTNFRDPAAPGDYYRLQLHKGDPIPKNLRKGPESDISLEDRLLNGQNFTVGTSYRFNANDTVTATLYHTEYAMFRFRQSVRDARNANGNPFAQPSAIYGNVQGGVGIFGVLSATRVTKVIR</sequence>
<evidence type="ECO:0000256" key="1">
    <source>
        <dbReference type="SAM" id="SignalP"/>
    </source>
</evidence>
<accession>A0ABR8JRC6</accession>
<comment type="caution">
    <text evidence="2">The sequence shown here is derived from an EMBL/GenBank/DDBJ whole genome shotgun (WGS) entry which is preliminary data.</text>
</comment>
<feature type="chain" id="PRO_5046069088" evidence="1">
    <location>
        <begin position="19"/>
        <end position="284"/>
    </location>
</feature>
<dbReference type="RefSeq" id="WP_190924192.1">
    <property type="nucleotide sequence ID" value="NZ_JACXAC010000003.1"/>
</dbReference>
<protein>
    <submittedName>
        <fullName evidence="2">DUF4249 domain-containing protein</fullName>
    </submittedName>
</protein>
<gene>
    <name evidence="2" type="ORF">IC234_10350</name>
</gene>
<evidence type="ECO:0000313" key="2">
    <source>
        <dbReference type="EMBL" id="MBD2722526.1"/>
    </source>
</evidence>
<evidence type="ECO:0000313" key="3">
    <source>
        <dbReference type="Proteomes" id="UP000606003"/>
    </source>
</evidence>
<dbReference type="PROSITE" id="PS51257">
    <property type="entry name" value="PROKAR_LIPOPROTEIN"/>
    <property type="match status" value="1"/>
</dbReference>
<name>A0ABR8JRC6_9BACT</name>
<dbReference type="EMBL" id="JACXAC010000003">
    <property type="protein sequence ID" value="MBD2722526.1"/>
    <property type="molecule type" value="Genomic_DNA"/>
</dbReference>
<reference evidence="2 3" key="1">
    <citation type="submission" date="2020-09" db="EMBL/GenBank/DDBJ databases">
        <authorList>
            <person name="Kim M.K."/>
        </authorList>
    </citation>
    <scope>NUCLEOTIDE SEQUENCE [LARGE SCALE GENOMIC DNA]</scope>
    <source>
        <strain evidence="2 3">BT189</strain>
    </source>
</reference>
<dbReference type="InterPro" id="IPR025345">
    <property type="entry name" value="DUF4249"/>
</dbReference>
<proteinExistence type="predicted"/>
<keyword evidence="3" id="KW-1185">Reference proteome</keyword>